<dbReference type="EMBL" id="JH711584">
    <property type="protein sequence ID" value="EIW77251.1"/>
    <property type="molecule type" value="Genomic_DNA"/>
</dbReference>
<reference evidence="4" key="1">
    <citation type="journal article" date="2012" name="Science">
        <title>The Paleozoic origin of enzymatic lignin decomposition reconstructed from 31 fungal genomes.</title>
        <authorList>
            <person name="Floudas D."/>
            <person name="Binder M."/>
            <person name="Riley R."/>
            <person name="Barry K."/>
            <person name="Blanchette R.A."/>
            <person name="Henrissat B."/>
            <person name="Martinez A.T."/>
            <person name="Otillar R."/>
            <person name="Spatafora J.W."/>
            <person name="Yadav J.S."/>
            <person name="Aerts A."/>
            <person name="Benoit I."/>
            <person name="Boyd A."/>
            <person name="Carlson A."/>
            <person name="Copeland A."/>
            <person name="Coutinho P.M."/>
            <person name="de Vries R.P."/>
            <person name="Ferreira P."/>
            <person name="Findley K."/>
            <person name="Foster B."/>
            <person name="Gaskell J."/>
            <person name="Glotzer D."/>
            <person name="Gorecki P."/>
            <person name="Heitman J."/>
            <person name="Hesse C."/>
            <person name="Hori C."/>
            <person name="Igarashi K."/>
            <person name="Jurgens J.A."/>
            <person name="Kallen N."/>
            <person name="Kersten P."/>
            <person name="Kohler A."/>
            <person name="Kuees U."/>
            <person name="Kumar T.K.A."/>
            <person name="Kuo A."/>
            <person name="LaButti K."/>
            <person name="Larrondo L.F."/>
            <person name="Lindquist E."/>
            <person name="Ling A."/>
            <person name="Lombard V."/>
            <person name="Lucas S."/>
            <person name="Lundell T."/>
            <person name="Martin R."/>
            <person name="McLaughlin D.J."/>
            <person name="Morgenstern I."/>
            <person name="Morin E."/>
            <person name="Murat C."/>
            <person name="Nagy L.G."/>
            <person name="Nolan M."/>
            <person name="Ohm R.A."/>
            <person name="Patyshakuliyeva A."/>
            <person name="Rokas A."/>
            <person name="Ruiz-Duenas F.J."/>
            <person name="Sabat G."/>
            <person name="Salamov A."/>
            <person name="Samejima M."/>
            <person name="Schmutz J."/>
            <person name="Slot J.C."/>
            <person name="St John F."/>
            <person name="Stenlid J."/>
            <person name="Sun H."/>
            <person name="Sun S."/>
            <person name="Syed K."/>
            <person name="Tsang A."/>
            <person name="Wiebenga A."/>
            <person name="Young D."/>
            <person name="Pisabarro A."/>
            <person name="Eastwood D.C."/>
            <person name="Martin F."/>
            <person name="Cullen D."/>
            <person name="Grigoriev I.V."/>
            <person name="Hibbett D.S."/>
        </authorList>
    </citation>
    <scope>NUCLEOTIDE SEQUENCE [LARGE SCALE GENOMIC DNA]</scope>
    <source>
        <strain evidence="4">RWD-64-598 SS2</strain>
    </source>
</reference>
<organism evidence="3 4">
    <name type="scientific">Coniophora puteana (strain RWD-64-598)</name>
    <name type="common">Brown rot fungus</name>
    <dbReference type="NCBI Taxonomy" id="741705"/>
    <lineage>
        <taxon>Eukaryota</taxon>
        <taxon>Fungi</taxon>
        <taxon>Dikarya</taxon>
        <taxon>Basidiomycota</taxon>
        <taxon>Agaricomycotina</taxon>
        <taxon>Agaricomycetes</taxon>
        <taxon>Agaricomycetidae</taxon>
        <taxon>Boletales</taxon>
        <taxon>Coniophorineae</taxon>
        <taxon>Coniophoraceae</taxon>
        <taxon>Coniophora</taxon>
    </lineage>
</organism>
<dbReference type="RefSeq" id="XP_007772437.1">
    <property type="nucleotide sequence ID" value="XM_007774247.1"/>
</dbReference>
<feature type="transmembrane region" description="Helical" evidence="2">
    <location>
        <begin position="6"/>
        <end position="29"/>
    </location>
</feature>
<evidence type="ECO:0000313" key="4">
    <source>
        <dbReference type="Proteomes" id="UP000053558"/>
    </source>
</evidence>
<dbReference type="AlphaFoldDB" id="A0A5M3MF86"/>
<evidence type="ECO:0000256" key="1">
    <source>
        <dbReference type="SAM" id="MobiDB-lite"/>
    </source>
</evidence>
<keyword evidence="2" id="KW-0472">Membrane</keyword>
<feature type="compositionally biased region" description="Basic and acidic residues" evidence="1">
    <location>
        <begin position="201"/>
        <end position="210"/>
    </location>
</feature>
<evidence type="ECO:0000256" key="2">
    <source>
        <dbReference type="SAM" id="Phobius"/>
    </source>
</evidence>
<feature type="region of interest" description="Disordered" evidence="1">
    <location>
        <begin position="200"/>
        <end position="237"/>
    </location>
</feature>
<evidence type="ECO:0000313" key="3">
    <source>
        <dbReference type="EMBL" id="EIW77251.1"/>
    </source>
</evidence>
<keyword evidence="2" id="KW-0812">Transmembrane</keyword>
<name>A0A5M3MF86_CONPW</name>
<dbReference type="Proteomes" id="UP000053558">
    <property type="component" value="Unassembled WGS sequence"/>
</dbReference>
<feature type="compositionally biased region" description="Basic residues" evidence="1">
    <location>
        <begin position="81"/>
        <end position="90"/>
    </location>
</feature>
<keyword evidence="4" id="KW-1185">Reference proteome</keyword>
<keyword evidence="2" id="KW-1133">Transmembrane helix</keyword>
<dbReference type="KEGG" id="cput:CONPUDRAFT_76026"/>
<sequence>MTLGDIISLLTAVFYMLLIVAQTSLSFGLDIFSFFFSKKWQGFLADQPPVVVQPDSDRATVKLGLTVDTTACTQPECHSRPGSRRSPARARRAEGRRGSPVSAEWRVAFPQANKAKGLVLGLGSDAASPIHERIMSLPMKGAHRKGQERKAAAWTQAQAQPTQQFLNTDVKASSRVDDDGSAFSEKIVSLGDMVEPLDGVAPEKHPEDRSSALASPGIDTIPSLRLTLPDGQQTDDQSVIFRVGSRRLGSSAYRARQPRVSTTHSLRLP</sequence>
<comment type="caution">
    <text evidence="3">The sequence shown here is derived from an EMBL/GenBank/DDBJ whole genome shotgun (WGS) entry which is preliminary data.</text>
</comment>
<dbReference type="GeneID" id="19209453"/>
<proteinExistence type="predicted"/>
<accession>A0A5M3MF86</accession>
<protein>
    <submittedName>
        <fullName evidence="3">Uncharacterized protein</fullName>
    </submittedName>
</protein>
<gene>
    <name evidence="3" type="ORF">CONPUDRAFT_76026</name>
</gene>
<feature type="region of interest" description="Disordered" evidence="1">
    <location>
        <begin position="74"/>
        <end position="100"/>
    </location>
</feature>